<dbReference type="InterPro" id="IPR051049">
    <property type="entry name" value="Dienelactone_hydrolase-like"/>
</dbReference>
<evidence type="ECO:0000313" key="3">
    <source>
        <dbReference type="Proteomes" id="UP000032068"/>
    </source>
</evidence>
<dbReference type="PANTHER" id="PTHR46623:SF10">
    <property type="entry name" value="CARBOXYMETHYLENEBUTENOLIDASE HOMOLOG"/>
    <property type="match status" value="1"/>
</dbReference>
<evidence type="ECO:0000259" key="1">
    <source>
        <dbReference type="Pfam" id="PF01738"/>
    </source>
</evidence>
<dbReference type="EMBL" id="JXQW01000117">
    <property type="protein sequence ID" value="KIP88757.1"/>
    <property type="molecule type" value="Genomic_DNA"/>
</dbReference>
<dbReference type="GO" id="GO:0016787">
    <property type="term" value="F:hydrolase activity"/>
    <property type="evidence" value="ECO:0007669"/>
    <property type="project" value="UniProtKB-KW"/>
</dbReference>
<protein>
    <submittedName>
        <fullName evidence="2">Dienelactone hydrolase</fullName>
    </submittedName>
</protein>
<evidence type="ECO:0000313" key="2">
    <source>
        <dbReference type="EMBL" id="KIP88757.1"/>
    </source>
</evidence>
<gene>
    <name evidence="2" type="ORF">RU08_24615</name>
</gene>
<organism evidence="2 3">
    <name type="scientific">Pseudomonas fulva</name>
    <dbReference type="NCBI Taxonomy" id="47880"/>
    <lineage>
        <taxon>Bacteria</taxon>
        <taxon>Pseudomonadati</taxon>
        <taxon>Pseudomonadota</taxon>
        <taxon>Gammaproteobacteria</taxon>
        <taxon>Pseudomonadales</taxon>
        <taxon>Pseudomonadaceae</taxon>
        <taxon>Pseudomonas</taxon>
    </lineage>
</organism>
<comment type="caution">
    <text evidence="2">The sequence shown here is derived from an EMBL/GenBank/DDBJ whole genome shotgun (WGS) entry which is preliminary data.</text>
</comment>
<keyword evidence="2" id="KW-0378">Hydrolase</keyword>
<dbReference type="AlphaFoldDB" id="A0A0D0I778"/>
<dbReference type="OrthoDB" id="9787933at2"/>
<dbReference type="InterPro" id="IPR002925">
    <property type="entry name" value="Dienelactn_hydro"/>
</dbReference>
<dbReference type="Pfam" id="PF01738">
    <property type="entry name" value="DLH"/>
    <property type="match status" value="1"/>
</dbReference>
<dbReference type="Proteomes" id="UP000032068">
    <property type="component" value="Unassembled WGS sequence"/>
</dbReference>
<accession>A0A0D0I778</accession>
<dbReference type="InterPro" id="IPR029058">
    <property type="entry name" value="AB_hydrolase_fold"/>
</dbReference>
<dbReference type="PANTHER" id="PTHR46623">
    <property type="entry name" value="CARBOXYMETHYLENEBUTENOLIDASE-RELATED"/>
    <property type="match status" value="1"/>
</dbReference>
<proteinExistence type="predicted"/>
<dbReference type="SUPFAM" id="SSF53474">
    <property type="entry name" value="alpha/beta-Hydrolases"/>
    <property type="match status" value="1"/>
</dbReference>
<name>A0A0D0I778_9PSED</name>
<dbReference type="RefSeq" id="WP_042556520.1">
    <property type="nucleotide sequence ID" value="NZ_JXQW01000117.1"/>
</dbReference>
<reference evidence="2 3" key="1">
    <citation type="submission" date="2014-12" db="EMBL/GenBank/DDBJ databases">
        <title>16Stimator: statistical estimation of ribosomal gene copy numbers from draft genome assemblies.</title>
        <authorList>
            <person name="Perisin M.A."/>
            <person name="Vetter M."/>
            <person name="Gilbert J.A."/>
            <person name="Bergelson J."/>
        </authorList>
    </citation>
    <scope>NUCLEOTIDE SEQUENCE [LARGE SCALE GENOMIC DNA]</scope>
    <source>
        <strain evidence="2 3">MEJ086</strain>
    </source>
</reference>
<dbReference type="Gene3D" id="3.40.50.1820">
    <property type="entry name" value="alpha/beta hydrolase"/>
    <property type="match status" value="1"/>
</dbReference>
<sequence length="244" mass="26276">MPYEQASLSTRDGNCVVHLFTPVSERPSPAIIFYPDAGGIRPAALAMAERMSEAGYAVLLPDIFYRYGPYGPLDPKEVFKGDVRAILGPLMATTGNAKSVEDTHAFLAYLDAHEGVLTQKIGAVGFCMGGGMAIAAGGTWPDRFAAVASFHGGNLASDAPDSPHTYVAALEAELYIGAAENDSSYPAAMAERLEKALADAQVRFTTRTYPAAHGWMMTDFPVYDERAAEEGWRDMLALFARNLR</sequence>
<feature type="domain" description="Dienelactone hydrolase" evidence="1">
    <location>
        <begin position="19"/>
        <end position="241"/>
    </location>
</feature>